<evidence type="ECO:0000259" key="1">
    <source>
        <dbReference type="Pfam" id="PF13403"/>
    </source>
</evidence>
<dbReference type="InterPro" id="IPR028992">
    <property type="entry name" value="Hedgehog/Intein_dom"/>
</dbReference>
<gene>
    <name evidence="2" type="ORF">GCM10010909_05960</name>
</gene>
<protein>
    <recommendedName>
        <fullName evidence="1">Hedgehog/Intein (Hint) domain-containing protein</fullName>
    </recommendedName>
</protein>
<dbReference type="SUPFAM" id="SSF51294">
    <property type="entry name" value="Hedgehog/intein (Hint) domain"/>
    <property type="match status" value="1"/>
</dbReference>
<dbReference type="RefSeq" id="WP_284256473.1">
    <property type="nucleotide sequence ID" value="NZ_BSOS01000007.1"/>
</dbReference>
<dbReference type="EMBL" id="BSOS01000007">
    <property type="protein sequence ID" value="GLR65918.1"/>
    <property type="molecule type" value="Genomic_DNA"/>
</dbReference>
<dbReference type="Gene3D" id="2.170.16.10">
    <property type="entry name" value="Hedgehog/Intein (Hint) domain"/>
    <property type="match status" value="1"/>
</dbReference>
<proteinExistence type="predicted"/>
<comment type="caution">
    <text evidence="2">The sequence shown here is derived from an EMBL/GenBank/DDBJ whole genome shotgun (WGS) entry which is preliminary data.</text>
</comment>
<evidence type="ECO:0000313" key="2">
    <source>
        <dbReference type="EMBL" id="GLR65918.1"/>
    </source>
</evidence>
<dbReference type="Proteomes" id="UP001156641">
    <property type="component" value="Unassembled WGS sequence"/>
</dbReference>
<reference evidence="3" key="1">
    <citation type="journal article" date="2019" name="Int. J. Syst. Evol. Microbiol.">
        <title>The Global Catalogue of Microorganisms (GCM) 10K type strain sequencing project: providing services to taxonomists for standard genome sequencing and annotation.</title>
        <authorList>
            <consortium name="The Broad Institute Genomics Platform"/>
            <consortium name="The Broad Institute Genome Sequencing Center for Infectious Disease"/>
            <person name="Wu L."/>
            <person name="Ma J."/>
        </authorList>
    </citation>
    <scope>NUCLEOTIDE SEQUENCE [LARGE SCALE GENOMIC DNA]</scope>
    <source>
        <strain evidence="3">NBRC 112502</strain>
    </source>
</reference>
<dbReference type="Pfam" id="PF13403">
    <property type="entry name" value="Hint_2"/>
    <property type="match status" value="1"/>
</dbReference>
<sequence length="539" mass="55080">MDIQLVFDASTSFAPAGFITAMDYAASQLDALITDPVTVSLSVSWNQAVFGEGGPNMGQYSYAAVAAALKAHASTPAGIEAAANLPAVDPTGTGYLLISDAQAEALGLMTGSAGPGQDGSVTFGTAGQTLDFSTTGTSVPSNQYDFVGIAEHELTHALGRIDANSGRPQFIMDLYKYASPGTLQTNGANLTYISVDGGTTAVDTLSTASDLSDWASNAGNDAFTAYANPGVLNTISSADMTLMSALGFNVLCFAAGTRIATPDGEVAVESLALGDEVLSLFKGRQRVKWIGISHYDGRFLKGNHLMLPVCIKAGALGDGVPARALWVSPGHGILAGGGLVPAWRLVNGVSVTQAQSVERVSYYHIELAAHDVVFAENCPAESYLDIGERQKFHNAAAFEALYPGEEAAPLACMARLEDGFGLRDAQAAVNARAGIAPVAELAGALRGALEVAGPEVCAGWAVCEACPEVPVELLVFAGAEVVARVVANGYRADVRAAGLGSGCCGFAVAIPAGAKGAVSVRRALDGAEVGVGGEVARVA</sequence>
<dbReference type="InterPro" id="IPR036844">
    <property type="entry name" value="Hint_dom_sf"/>
</dbReference>
<evidence type="ECO:0000313" key="3">
    <source>
        <dbReference type="Proteomes" id="UP001156641"/>
    </source>
</evidence>
<accession>A0ABQ6A2S5</accession>
<name>A0ABQ6A2S5_9PROT</name>
<dbReference type="NCBIfam" id="NF038122">
    <property type="entry name" value="metallo_LGF"/>
    <property type="match status" value="1"/>
</dbReference>
<organism evidence="2 3">
    <name type="scientific">Acidocella aquatica</name>
    <dbReference type="NCBI Taxonomy" id="1922313"/>
    <lineage>
        <taxon>Bacteria</taxon>
        <taxon>Pseudomonadati</taxon>
        <taxon>Pseudomonadota</taxon>
        <taxon>Alphaproteobacteria</taxon>
        <taxon>Acetobacterales</taxon>
        <taxon>Acidocellaceae</taxon>
        <taxon>Acidocella</taxon>
    </lineage>
</organism>
<feature type="domain" description="Hedgehog/Intein (Hint)" evidence="1">
    <location>
        <begin position="252"/>
        <end position="385"/>
    </location>
</feature>
<keyword evidence="3" id="KW-1185">Reference proteome</keyword>